<evidence type="ECO:0000313" key="1">
    <source>
        <dbReference type="EMBL" id="KAJ4936408.1"/>
    </source>
</evidence>
<sequence>MNLTDCDDAFMKRESSSSSQVIPTESWGQTSTFRLYKGTCTDVILLLWLDLSGTATTRETLTEHTLLNMNLTDCDDAFMKQKELLFLPLALLDFQIQRYFIPAPPHLCNHQHFLRMPIH</sequence>
<dbReference type="EMBL" id="JAPTMU010000010">
    <property type="protein sequence ID" value="KAJ4936408.1"/>
    <property type="molecule type" value="Genomic_DNA"/>
</dbReference>
<evidence type="ECO:0000313" key="2">
    <source>
        <dbReference type="Proteomes" id="UP001219934"/>
    </source>
</evidence>
<reference evidence="1" key="1">
    <citation type="submission" date="2022-11" db="EMBL/GenBank/DDBJ databases">
        <title>Chromosome-level genome of Pogonophryne albipinna.</title>
        <authorList>
            <person name="Jo E."/>
        </authorList>
    </citation>
    <scope>NUCLEOTIDE SEQUENCE</scope>
    <source>
        <strain evidence="1">SGF0006</strain>
        <tissue evidence="1">Muscle</tissue>
    </source>
</reference>
<organism evidence="1 2">
    <name type="scientific">Pogonophryne albipinna</name>
    <dbReference type="NCBI Taxonomy" id="1090488"/>
    <lineage>
        <taxon>Eukaryota</taxon>
        <taxon>Metazoa</taxon>
        <taxon>Chordata</taxon>
        <taxon>Craniata</taxon>
        <taxon>Vertebrata</taxon>
        <taxon>Euteleostomi</taxon>
        <taxon>Actinopterygii</taxon>
        <taxon>Neopterygii</taxon>
        <taxon>Teleostei</taxon>
        <taxon>Neoteleostei</taxon>
        <taxon>Acanthomorphata</taxon>
        <taxon>Eupercaria</taxon>
        <taxon>Perciformes</taxon>
        <taxon>Notothenioidei</taxon>
        <taxon>Pogonophryne</taxon>
    </lineage>
</organism>
<proteinExistence type="predicted"/>
<keyword evidence="2" id="KW-1185">Reference proteome</keyword>
<comment type="caution">
    <text evidence="1">The sequence shown here is derived from an EMBL/GenBank/DDBJ whole genome shotgun (WGS) entry which is preliminary data.</text>
</comment>
<gene>
    <name evidence="1" type="ORF">JOQ06_001002</name>
</gene>
<protein>
    <submittedName>
        <fullName evidence="1">Uncharacterized protein</fullName>
    </submittedName>
</protein>
<dbReference type="Proteomes" id="UP001219934">
    <property type="component" value="Unassembled WGS sequence"/>
</dbReference>
<accession>A0AAD6B3V9</accession>
<dbReference type="AlphaFoldDB" id="A0AAD6B3V9"/>
<name>A0AAD6B3V9_9TELE</name>